<reference evidence="2 3" key="1">
    <citation type="submission" date="2024-09" db="EMBL/GenBank/DDBJ databases">
        <title>Nodulacao em especies de Leguminosae Basais da Amazonia e Caracterizacao dos Rizobios e Bacterias Associadas aos Nodulos.</title>
        <authorList>
            <person name="Jambeiro I.C.A."/>
            <person name="Lopes I.S."/>
            <person name="Aguiar E.R.G.R."/>
            <person name="Santos A.F.J."/>
            <person name="Dos Santos J.M.F."/>
            <person name="Gross E."/>
        </authorList>
    </citation>
    <scope>NUCLEOTIDE SEQUENCE [LARGE SCALE GENOMIC DNA]</scope>
    <source>
        <strain evidence="2 3">BRUESC1165</strain>
    </source>
</reference>
<dbReference type="InterPro" id="IPR055222">
    <property type="entry name" value="PRISE-like_Rossmann-fold"/>
</dbReference>
<protein>
    <submittedName>
        <fullName evidence="2">SDR family oxidoreductase</fullName>
        <ecNumber evidence="2">1.1.1.-</ecNumber>
    </submittedName>
</protein>
<feature type="domain" description="PRISE-like Rossmann-fold" evidence="1">
    <location>
        <begin position="62"/>
        <end position="298"/>
    </location>
</feature>
<dbReference type="Proteomes" id="UP001593940">
    <property type="component" value="Unassembled WGS sequence"/>
</dbReference>
<accession>A0ABV6YAI5</accession>
<name>A0ABV6YAI5_9HYPH</name>
<dbReference type="EC" id="1.1.1.-" evidence="2"/>
<dbReference type="InterPro" id="IPR036291">
    <property type="entry name" value="NAD(P)-bd_dom_sf"/>
</dbReference>
<comment type="caution">
    <text evidence="2">The sequence shown here is derived from an EMBL/GenBank/DDBJ whole genome shotgun (WGS) entry which is preliminary data.</text>
</comment>
<dbReference type="RefSeq" id="WP_377030272.1">
    <property type="nucleotide sequence ID" value="NZ_JBHOMY010000046.1"/>
</dbReference>
<evidence type="ECO:0000313" key="3">
    <source>
        <dbReference type="Proteomes" id="UP001593940"/>
    </source>
</evidence>
<keyword evidence="2" id="KW-0560">Oxidoreductase</keyword>
<dbReference type="Pfam" id="PF22917">
    <property type="entry name" value="PRISE"/>
    <property type="match status" value="1"/>
</dbReference>
<dbReference type="PANTHER" id="PTHR32487">
    <property type="entry name" value="3-OXO-DELTA(4,5)-STEROID 5-BETA-REDUCTASE"/>
    <property type="match status" value="1"/>
</dbReference>
<sequence length="385" mass="42477">MMEPRTVLIAGASGVVGYAAVEHFTQLEGWTTIALSRRRPEISPDRTYQHIPLDLQDAEACRAAVAAMPEVTHLIYTALYEKPGLVEGWRDPEQMATNLAMLRNLLEPLMEKSGGLQHVSLLQGTKAYGIHIHRIAVPARERWPRDPHDNFYWLQEDYLREASSRHGFGITIFRPQVVFGDVVGVAMNLTPVIGTYAAICREEGLPFSFPGGPAYVLEAVDARIMAKALAWAAEAPTARGETFNITNGDVFVWQNVWPAIARALGVEPGPDSPMSMAEYLPKKADVWDKIVAKFGLNPIPLPALLGTSHHYADFTFAYGAQHRPPPALVSTIKIRQAGFAECIDTEDMFRDLFGSLAAKRILPPMGGMQTKSAHRRSNGNIGRIL</sequence>
<evidence type="ECO:0000259" key="1">
    <source>
        <dbReference type="Pfam" id="PF22917"/>
    </source>
</evidence>
<gene>
    <name evidence="2" type="ORF">ACETIH_16525</name>
</gene>
<organism evidence="2 3">
    <name type="scientific">Microvirga arabica</name>
    <dbReference type="NCBI Taxonomy" id="1128671"/>
    <lineage>
        <taxon>Bacteria</taxon>
        <taxon>Pseudomonadati</taxon>
        <taxon>Pseudomonadota</taxon>
        <taxon>Alphaproteobacteria</taxon>
        <taxon>Hyphomicrobiales</taxon>
        <taxon>Methylobacteriaceae</taxon>
        <taxon>Microvirga</taxon>
    </lineage>
</organism>
<dbReference type="CDD" id="cd08948">
    <property type="entry name" value="5beta-POR_like_SDR_a"/>
    <property type="match status" value="1"/>
</dbReference>
<dbReference type="GO" id="GO:0016491">
    <property type="term" value="F:oxidoreductase activity"/>
    <property type="evidence" value="ECO:0007669"/>
    <property type="project" value="UniProtKB-KW"/>
</dbReference>
<dbReference type="EMBL" id="JBHOMY010000046">
    <property type="protein sequence ID" value="MFC1458272.1"/>
    <property type="molecule type" value="Genomic_DNA"/>
</dbReference>
<dbReference type="Gene3D" id="3.40.50.720">
    <property type="entry name" value="NAD(P)-binding Rossmann-like Domain"/>
    <property type="match status" value="1"/>
</dbReference>
<evidence type="ECO:0000313" key="2">
    <source>
        <dbReference type="EMBL" id="MFC1458272.1"/>
    </source>
</evidence>
<keyword evidence="3" id="KW-1185">Reference proteome</keyword>
<proteinExistence type="predicted"/>
<dbReference type="SUPFAM" id="SSF51735">
    <property type="entry name" value="NAD(P)-binding Rossmann-fold domains"/>
    <property type="match status" value="1"/>
</dbReference>
<dbReference type="PANTHER" id="PTHR32487:SF0">
    <property type="entry name" value="3-OXO-DELTA(4,5)-STEROID 5-BETA-REDUCTASE"/>
    <property type="match status" value="1"/>
</dbReference>